<protein>
    <submittedName>
        <fullName evidence="1">Uncharacterized protein</fullName>
    </submittedName>
</protein>
<reference evidence="1 2" key="1">
    <citation type="submission" date="2020-07" db="EMBL/GenBank/DDBJ databases">
        <title>Moheibacter lacus sp. nov., a member of the family Flavobacteriaceae isolated from freshwater lake sediment.</title>
        <authorList>
            <person name="Liu Y."/>
        </authorList>
    </citation>
    <scope>NUCLEOTIDE SEQUENCE [LARGE SCALE GENOMIC DNA]</scope>
    <source>
        <strain evidence="1 2">BDHS18</strain>
    </source>
</reference>
<evidence type="ECO:0000313" key="2">
    <source>
        <dbReference type="Proteomes" id="UP000552241"/>
    </source>
</evidence>
<gene>
    <name evidence="1" type="ORF">HU137_10970</name>
</gene>
<accession>A0A838ZTH7</accession>
<name>A0A838ZTH7_9FLAO</name>
<comment type="caution">
    <text evidence="1">The sequence shown here is derived from an EMBL/GenBank/DDBJ whole genome shotgun (WGS) entry which is preliminary data.</text>
</comment>
<sequence>MIVQIKNKKALELLKNLEDLEIIKVLKKDEDWWNTISDEERSAIEKGLQDAENGKLKPHSEAKKILNAHFA</sequence>
<organism evidence="1 2">
    <name type="scientific">Moheibacter lacus</name>
    <dbReference type="NCBI Taxonomy" id="2745851"/>
    <lineage>
        <taxon>Bacteria</taxon>
        <taxon>Pseudomonadati</taxon>
        <taxon>Bacteroidota</taxon>
        <taxon>Flavobacteriia</taxon>
        <taxon>Flavobacteriales</taxon>
        <taxon>Weeksellaceae</taxon>
        <taxon>Moheibacter</taxon>
    </lineage>
</organism>
<keyword evidence="2" id="KW-1185">Reference proteome</keyword>
<evidence type="ECO:0000313" key="1">
    <source>
        <dbReference type="EMBL" id="MBA5630294.1"/>
    </source>
</evidence>
<proteinExistence type="predicted"/>
<dbReference type="Proteomes" id="UP000552241">
    <property type="component" value="Unassembled WGS sequence"/>
</dbReference>
<dbReference type="AlphaFoldDB" id="A0A838ZTH7"/>
<dbReference type="EMBL" id="JACDZE010000004">
    <property type="protein sequence ID" value="MBA5630294.1"/>
    <property type="molecule type" value="Genomic_DNA"/>
</dbReference>